<dbReference type="STRING" id="568069.A0A1J1IXC6"/>
<dbReference type="GO" id="GO:0005615">
    <property type="term" value="C:extracellular space"/>
    <property type="evidence" value="ECO:0007669"/>
    <property type="project" value="TreeGrafter"/>
</dbReference>
<dbReference type="InterPro" id="IPR050373">
    <property type="entry name" value="Fibrinogen_C-term_domain"/>
</dbReference>
<dbReference type="EMBL" id="CVRI01000059">
    <property type="protein sequence ID" value="CRL03209.1"/>
    <property type="molecule type" value="Genomic_DNA"/>
</dbReference>
<keyword evidence="6" id="KW-1185">Reference proteome</keyword>
<dbReference type="PROSITE" id="PS00514">
    <property type="entry name" value="FIBRINOGEN_C_1"/>
    <property type="match status" value="1"/>
</dbReference>
<protein>
    <submittedName>
        <fullName evidence="5">CLUMA_CG016157, isoform A</fullName>
    </submittedName>
</protein>
<keyword evidence="3" id="KW-0732">Signal</keyword>
<dbReference type="InterPro" id="IPR002181">
    <property type="entry name" value="Fibrinogen_a/b/g_C_dom"/>
</dbReference>
<dbReference type="InterPro" id="IPR036056">
    <property type="entry name" value="Fibrinogen-like_C"/>
</dbReference>
<feature type="domain" description="Fibrinogen C-terminal" evidence="4">
    <location>
        <begin position="172"/>
        <end position="395"/>
    </location>
</feature>
<dbReference type="InterPro" id="IPR020837">
    <property type="entry name" value="Fibrinogen_CS"/>
</dbReference>
<dbReference type="AlphaFoldDB" id="A0A1J1IXC6"/>
<dbReference type="PROSITE" id="PS51406">
    <property type="entry name" value="FIBRINOGEN_C_2"/>
    <property type="match status" value="1"/>
</dbReference>
<evidence type="ECO:0000256" key="3">
    <source>
        <dbReference type="SAM" id="SignalP"/>
    </source>
</evidence>
<evidence type="ECO:0000259" key="4">
    <source>
        <dbReference type="PROSITE" id="PS51406"/>
    </source>
</evidence>
<accession>A0A1J1IXC6</accession>
<dbReference type="CDD" id="cd00087">
    <property type="entry name" value="FReD"/>
    <property type="match status" value="1"/>
</dbReference>
<dbReference type="PANTHER" id="PTHR19143:SF458">
    <property type="entry name" value="FIBRINOGEN C-TERMINAL DOMAIN-CONTAINING PROTEIN-RELATED"/>
    <property type="match status" value="1"/>
</dbReference>
<dbReference type="InterPro" id="IPR014716">
    <property type="entry name" value="Fibrinogen_a/b/g_C_1"/>
</dbReference>
<dbReference type="SUPFAM" id="SSF56496">
    <property type="entry name" value="Fibrinogen C-terminal domain-like"/>
    <property type="match status" value="1"/>
</dbReference>
<gene>
    <name evidence="5" type="ORF">CLUMA_CG016157</name>
</gene>
<dbReference type="Pfam" id="PF00147">
    <property type="entry name" value="Fibrinogen_C"/>
    <property type="match status" value="1"/>
</dbReference>
<keyword evidence="2" id="KW-0175">Coiled coil</keyword>
<feature type="signal peptide" evidence="3">
    <location>
        <begin position="1"/>
        <end position="18"/>
    </location>
</feature>
<dbReference type="PANTHER" id="PTHR19143">
    <property type="entry name" value="FIBRINOGEN/TENASCIN/ANGIOPOEITIN"/>
    <property type="match status" value="1"/>
</dbReference>
<keyword evidence="1" id="KW-1015">Disulfide bond</keyword>
<reference evidence="5 6" key="1">
    <citation type="submission" date="2015-04" db="EMBL/GenBank/DDBJ databases">
        <authorList>
            <person name="Syromyatnikov M.Y."/>
            <person name="Popov V.N."/>
        </authorList>
    </citation>
    <scope>NUCLEOTIDE SEQUENCE [LARGE SCALE GENOMIC DNA]</scope>
</reference>
<dbReference type="SMART" id="SM00186">
    <property type="entry name" value="FBG"/>
    <property type="match status" value="1"/>
</dbReference>
<feature type="chain" id="PRO_5012588441" evidence="3">
    <location>
        <begin position="19"/>
        <end position="396"/>
    </location>
</feature>
<evidence type="ECO:0000256" key="2">
    <source>
        <dbReference type="SAM" id="Coils"/>
    </source>
</evidence>
<evidence type="ECO:0000313" key="6">
    <source>
        <dbReference type="Proteomes" id="UP000183832"/>
    </source>
</evidence>
<dbReference type="OrthoDB" id="7735550at2759"/>
<dbReference type="Gene3D" id="3.90.215.10">
    <property type="entry name" value="Gamma Fibrinogen, chain A, domain 1"/>
    <property type="match status" value="1"/>
</dbReference>
<name>A0A1J1IXC6_9DIPT</name>
<dbReference type="Proteomes" id="UP000183832">
    <property type="component" value="Unassembled WGS sequence"/>
</dbReference>
<evidence type="ECO:0000256" key="1">
    <source>
        <dbReference type="ARBA" id="ARBA00023157"/>
    </source>
</evidence>
<organism evidence="5 6">
    <name type="scientific">Clunio marinus</name>
    <dbReference type="NCBI Taxonomy" id="568069"/>
    <lineage>
        <taxon>Eukaryota</taxon>
        <taxon>Metazoa</taxon>
        <taxon>Ecdysozoa</taxon>
        <taxon>Arthropoda</taxon>
        <taxon>Hexapoda</taxon>
        <taxon>Insecta</taxon>
        <taxon>Pterygota</taxon>
        <taxon>Neoptera</taxon>
        <taxon>Endopterygota</taxon>
        <taxon>Diptera</taxon>
        <taxon>Nematocera</taxon>
        <taxon>Chironomoidea</taxon>
        <taxon>Chironomidae</taxon>
        <taxon>Clunio</taxon>
    </lineage>
</organism>
<feature type="coiled-coil region" evidence="2">
    <location>
        <begin position="64"/>
        <end position="98"/>
    </location>
</feature>
<sequence length="396" mass="44230">MKIFVILVAFAVIEKCNGQMNPLAYGRDQSYRGGNQESGDVTTSLNRLFSSFETRLTSVLRNELSVLNQRLGGLEQSNKHLENAISSIKSELNIVREAVDMLRDDSNLENDQQLRTSESGSVLSLDSLHLTVNAMRASLSKVERDVMNVKKNLRILTGGRHQNHQQQPQFAILPSVYGKSANNVGACSINDFNNESGIRKYQKDFFTYCEIEADDSIGWVVIQNRFDGSTEFARGWNEYKNGFGNLAGEFWLGLDKIHELTSANLHELMIVLESFNDGKKSAKYSAFGIGPESTGYVLNILGKYSGNAGDSLNYHAGMKFSTFDNDNDAWLDGNCARSHLGGWWYNSCDESNLNGKYFGDVILKGENNYQGVYWSKFLGSMSSLKSVKMMIRPVEG</sequence>
<proteinExistence type="predicted"/>
<evidence type="ECO:0000313" key="5">
    <source>
        <dbReference type="EMBL" id="CRL03209.1"/>
    </source>
</evidence>